<keyword evidence="1" id="KW-0472">Membrane</keyword>
<evidence type="ECO:0000256" key="1">
    <source>
        <dbReference type="SAM" id="Phobius"/>
    </source>
</evidence>
<evidence type="ECO:0008006" key="3">
    <source>
        <dbReference type="Google" id="ProtNLM"/>
    </source>
</evidence>
<organism evidence="2">
    <name type="scientific">viral metagenome</name>
    <dbReference type="NCBI Taxonomy" id="1070528"/>
    <lineage>
        <taxon>unclassified sequences</taxon>
        <taxon>metagenomes</taxon>
        <taxon>organismal metagenomes</taxon>
    </lineage>
</organism>
<name>A0A6C0LHL6_9ZZZZ</name>
<dbReference type="SUPFAM" id="SSF51197">
    <property type="entry name" value="Clavaminate synthase-like"/>
    <property type="match status" value="1"/>
</dbReference>
<feature type="transmembrane region" description="Helical" evidence="1">
    <location>
        <begin position="6"/>
        <end position="26"/>
    </location>
</feature>
<dbReference type="InterPro" id="IPR008775">
    <property type="entry name" value="Phytyl_CoA_dOase-like"/>
</dbReference>
<reference evidence="2" key="1">
    <citation type="journal article" date="2020" name="Nature">
        <title>Giant virus diversity and host interactions through global metagenomics.</title>
        <authorList>
            <person name="Schulz F."/>
            <person name="Roux S."/>
            <person name="Paez-Espino D."/>
            <person name="Jungbluth S."/>
            <person name="Walsh D.A."/>
            <person name="Denef V.J."/>
            <person name="McMahon K.D."/>
            <person name="Konstantinidis K.T."/>
            <person name="Eloe-Fadrosh E.A."/>
            <person name="Kyrpides N.C."/>
            <person name="Woyke T."/>
        </authorList>
    </citation>
    <scope>NUCLEOTIDE SEQUENCE</scope>
    <source>
        <strain evidence="2">GVMAG-M-3300027770-73</strain>
    </source>
</reference>
<sequence>MYILIFIVITIIISILLRVYHLHQVLESQKKYNLKKDGVCVLNHIFSNSEIENMKRNVEDGKTLMVKEYIINSKKLQDKIKKLLGSDYTFHDYIFSIKRSQIHTCHRDYNGDFFNKAQKYPSYTIILYLENMEKCLEVIPKSHESLYYNAINLTDPTEPILCNAGDIVLFNANLIHSGAINMKEDNMRIQMKISHKKDHKTLYFYQKYNKELDKKNITSKWSKYITKHVSCQFPGLGIFTQQYDFDVTKKASDKSSLFSYLLYGDSQFYNLKQL</sequence>
<dbReference type="EMBL" id="MN740473">
    <property type="protein sequence ID" value="QHU28632.1"/>
    <property type="molecule type" value="Genomic_DNA"/>
</dbReference>
<accession>A0A6C0LHL6</accession>
<dbReference type="Gene3D" id="2.60.120.620">
    <property type="entry name" value="q2cbj1_9rhob like domain"/>
    <property type="match status" value="1"/>
</dbReference>
<evidence type="ECO:0000313" key="2">
    <source>
        <dbReference type="EMBL" id="QHU28632.1"/>
    </source>
</evidence>
<protein>
    <recommendedName>
        <fullName evidence="3">Phytanoyl-CoA dioxygenase</fullName>
    </recommendedName>
</protein>
<keyword evidence="1" id="KW-1133">Transmembrane helix</keyword>
<keyword evidence="1" id="KW-0812">Transmembrane</keyword>
<proteinExistence type="predicted"/>
<dbReference type="Pfam" id="PF05721">
    <property type="entry name" value="PhyH"/>
    <property type="match status" value="1"/>
</dbReference>
<dbReference type="AlphaFoldDB" id="A0A6C0LHL6"/>